<comment type="caution">
    <text evidence="1">The sequence shown here is derived from an EMBL/GenBank/DDBJ whole genome shotgun (WGS) entry which is preliminary data.</text>
</comment>
<evidence type="ECO:0000313" key="2">
    <source>
        <dbReference type="Proteomes" id="UP000789901"/>
    </source>
</evidence>
<organism evidence="1 2">
    <name type="scientific">Gigaspora margarita</name>
    <dbReference type="NCBI Taxonomy" id="4874"/>
    <lineage>
        <taxon>Eukaryota</taxon>
        <taxon>Fungi</taxon>
        <taxon>Fungi incertae sedis</taxon>
        <taxon>Mucoromycota</taxon>
        <taxon>Glomeromycotina</taxon>
        <taxon>Glomeromycetes</taxon>
        <taxon>Diversisporales</taxon>
        <taxon>Gigasporaceae</taxon>
        <taxon>Gigaspora</taxon>
    </lineage>
</organism>
<accession>A0ABN7VQR1</accession>
<feature type="non-terminal residue" evidence="1">
    <location>
        <position position="42"/>
    </location>
</feature>
<dbReference type="EMBL" id="CAJVQB010019970">
    <property type="protein sequence ID" value="CAG8792964.1"/>
    <property type="molecule type" value="Genomic_DNA"/>
</dbReference>
<protein>
    <submittedName>
        <fullName evidence="1">26675_t:CDS:1</fullName>
    </submittedName>
</protein>
<gene>
    <name evidence="1" type="ORF">GMARGA_LOCUS21541</name>
</gene>
<evidence type="ECO:0000313" key="1">
    <source>
        <dbReference type="EMBL" id="CAG8792964.1"/>
    </source>
</evidence>
<dbReference type="Proteomes" id="UP000789901">
    <property type="component" value="Unassembled WGS sequence"/>
</dbReference>
<sequence length="42" mass="4972">MLLNLSSLTQQPELLQRVKGTLMLKVSKSDKFEYHHEEKNKE</sequence>
<proteinExistence type="predicted"/>
<keyword evidence="2" id="KW-1185">Reference proteome</keyword>
<reference evidence="1 2" key="1">
    <citation type="submission" date="2021-06" db="EMBL/GenBank/DDBJ databases">
        <authorList>
            <person name="Kallberg Y."/>
            <person name="Tangrot J."/>
            <person name="Rosling A."/>
        </authorList>
    </citation>
    <scope>NUCLEOTIDE SEQUENCE [LARGE SCALE GENOMIC DNA]</scope>
    <source>
        <strain evidence="1 2">120-4 pot B 10/14</strain>
    </source>
</reference>
<name>A0ABN7VQR1_GIGMA</name>